<gene>
    <name evidence="1" type="ORF">Anapl_06860</name>
</gene>
<dbReference type="Proteomes" id="UP000296049">
    <property type="component" value="Unassembled WGS sequence"/>
</dbReference>
<protein>
    <submittedName>
        <fullName evidence="1">Uncharacterized protein</fullName>
    </submittedName>
</protein>
<evidence type="ECO:0000313" key="2">
    <source>
        <dbReference type="Proteomes" id="UP000296049"/>
    </source>
</evidence>
<reference evidence="2" key="1">
    <citation type="journal article" date="2013" name="Nat. Genet.">
        <title>The duck genome and transcriptome provide insight into an avian influenza virus reservoir species.</title>
        <authorList>
            <person name="Huang Y."/>
            <person name="Li Y."/>
            <person name="Burt D.W."/>
            <person name="Chen H."/>
            <person name="Zhang Y."/>
            <person name="Qian W."/>
            <person name="Kim H."/>
            <person name="Gan S."/>
            <person name="Zhao Y."/>
            <person name="Li J."/>
            <person name="Yi K."/>
            <person name="Feng H."/>
            <person name="Zhu P."/>
            <person name="Li B."/>
            <person name="Liu Q."/>
            <person name="Fairley S."/>
            <person name="Magor K.E."/>
            <person name="Du Z."/>
            <person name="Hu X."/>
            <person name="Goodman L."/>
            <person name="Tafer H."/>
            <person name="Vignal A."/>
            <person name="Lee T."/>
            <person name="Kim K.W."/>
            <person name="Sheng Z."/>
            <person name="An Y."/>
            <person name="Searle S."/>
            <person name="Herrero J."/>
            <person name="Groenen M.A."/>
            <person name="Crooijmans R.P."/>
            <person name="Faraut T."/>
            <person name="Cai Q."/>
            <person name="Webster R.G."/>
            <person name="Aldridge J.R."/>
            <person name="Warren W.C."/>
            <person name="Bartschat S."/>
            <person name="Kehr S."/>
            <person name="Marz M."/>
            <person name="Stadler P.F."/>
            <person name="Smith J."/>
            <person name="Kraus R.H."/>
            <person name="Zhao Y."/>
            <person name="Ren L."/>
            <person name="Fei J."/>
            <person name="Morisson M."/>
            <person name="Kaiser P."/>
            <person name="Griffin D.K."/>
            <person name="Rao M."/>
            <person name="Pitel F."/>
            <person name="Wang J."/>
            <person name="Li N."/>
        </authorList>
    </citation>
    <scope>NUCLEOTIDE SEQUENCE [LARGE SCALE GENOMIC DNA]</scope>
</reference>
<proteinExistence type="predicted"/>
<evidence type="ECO:0000313" key="1">
    <source>
        <dbReference type="EMBL" id="EOB01430.1"/>
    </source>
</evidence>
<name>R0LIH4_ANAPL</name>
<dbReference type="AlphaFoldDB" id="R0LIH4"/>
<accession>R0LIH4</accession>
<dbReference type="EMBL" id="KB743097">
    <property type="protein sequence ID" value="EOB01430.1"/>
    <property type="molecule type" value="Genomic_DNA"/>
</dbReference>
<sequence>MERLCRLAGLDPAGGGHGLRLGGSSLTLGTELLPALREVQRNRSELLEYEKTVSLHLGFLEVVIKLPRVSVQQGTCTAAAAGGWPEGFNKLNHPTNTEICLQASPSRAVVSNRSFYHCIVCDAQGQRLTKPLCGAYREAGQMSPVTARGAEAGRGCLEERARRHQFCSRAGRSQGPTESCVAPGAACWCLLGLVLEMVLECLRVLPAEATCLCKEHGS</sequence>
<organism evidence="1 2">
    <name type="scientific">Anas platyrhynchos</name>
    <name type="common">Mallard</name>
    <name type="synonym">Anas boschas</name>
    <dbReference type="NCBI Taxonomy" id="8839"/>
    <lineage>
        <taxon>Eukaryota</taxon>
        <taxon>Metazoa</taxon>
        <taxon>Chordata</taxon>
        <taxon>Craniata</taxon>
        <taxon>Vertebrata</taxon>
        <taxon>Euteleostomi</taxon>
        <taxon>Archelosauria</taxon>
        <taxon>Archosauria</taxon>
        <taxon>Dinosauria</taxon>
        <taxon>Saurischia</taxon>
        <taxon>Theropoda</taxon>
        <taxon>Coelurosauria</taxon>
        <taxon>Aves</taxon>
        <taxon>Neognathae</taxon>
        <taxon>Galloanserae</taxon>
        <taxon>Anseriformes</taxon>
        <taxon>Anatidae</taxon>
        <taxon>Anatinae</taxon>
        <taxon>Anas</taxon>
    </lineage>
</organism>
<keyword evidence="2" id="KW-1185">Reference proteome</keyword>